<evidence type="ECO:0000256" key="4">
    <source>
        <dbReference type="ARBA" id="ARBA00022475"/>
    </source>
</evidence>
<comment type="caution">
    <text evidence="13">The sequence shown here is derived from an EMBL/GenBank/DDBJ whole genome shotgun (WGS) entry which is preliminary data.</text>
</comment>
<evidence type="ECO:0000256" key="1">
    <source>
        <dbReference type="ARBA" id="ARBA00004141"/>
    </source>
</evidence>
<dbReference type="OrthoDB" id="9791970at2"/>
<keyword evidence="6 11" id="KW-0874">Quinone</keyword>
<comment type="subcellular location">
    <subcellularLocation>
        <location evidence="11 12">Cell membrane</location>
        <topology evidence="11 12">Multi-pass membrane protein</topology>
    </subcellularLocation>
    <subcellularLocation>
        <location evidence="1">Membrane</location>
        <topology evidence="1">Multi-pass membrane protein</topology>
    </subcellularLocation>
</comment>
<evidence type="ECO:0000256" key="8">
    <source>
        <dbReference type="ARBA" id="ARBA00022989"/>
    </source>
</evidence>
<sequence>MLADYFPVLLLFALALLFAAGGAVTSTFIGPKSPNPTKLGAYESGNEPLAKIKGTRFTVKFYMVAMLFLIFDVEAVFLYPWAVVFRELGWFGLAQMGIFIVILGVAFVYELGRGGLEWD</sequence>
<keyword evidence="10 11" id="KW-0472">Membrane</keyword>
<accession>A0A8J3EXG7</accession>
<evidence type="ECO:0000313" key="14">
    <source>
        <dbReference type="Proteomes" id="UP000650511"/>
    </source>
</evidence>
<evidence type="ECO:0000256" key="6">
    <source>
        <dbReference type="ARBA" id="ARBA00022719"/>
    </source>
</evidence>
<dbReference type="Pfam" id="PF00507">
    <property type="entry name" value="Oxidored_q4"/>
    <property type="match status" value="1"/>
</dbReference>
<feature type="transmembrane region" description="Helical" evidence="11">
    <location>
        <begin position="61"/>
        <end position="82"/>
    </location>
</feature>
<keyword evidence="4 11" id="KW-1003">Cell membrane</keyword>
<keyword evidence="7 11" id="KW-1278">Translocase</keyword>
<keyword evidence="5 11" id="KW-0812">Transmembrane</keyword>
<feature type="transmembrane region" description="Helical" evidence="11">
    <location>
        <begin position="88"/>
        <end position="109"/>
    </location>
</feature>
<evidence type="ECO:0000256" key="12">
    <source>
        <dbReference type="RuleBase" id="RU003639"/>
    </source>
</evidence>
<organism evidence="13 14">
    <name type="scientific">Egicoccus halophilus</name>
    <dbReference type="NCBI Taxonomy" id="1670830"/>
    <lineage>
        <taxon>Bacteria</taxon>
        <taxon>Bacillati</taxon>
        <taxon>Actinomycetota</taxon>
        <taxon>Nitriliruptoria</taxon>
        <taxon>Egicoccales</taxon>
        <taxon>Egicoccaceae</taxon>
        <taxon>Egicoccus</taxon>
    </lineage>
</organism>
<dbReference type="Proteomes" id="UP000650511">
    <property type="component" value="Unassembled WGS sequence"/>
</dbReference>
<evidence type="ECO:0000256" key="2">
    <source>
        <dbReference type="ARBA" id="ARBA00008472"/>
    </source>
</evidence>
<dbReference type="InterPro" id="IPR038430">
    <property type="entry name" value="NDAH_ubi_oxred_su3_sf"/>
</dbReference>
<feature type="transmembrane region" description="Helical" evidence="11">
    <location>
        <begin position="6"/>
        <end position="29"/>
    </location>
</feature>
<dbReference type="AlphaFoldDB" id="A0A8J3EXG7"/>
<dbReference type="GO" id="GO:0050136">
    <property type="term" value="F:NADH dehydrogenase (quinone) (non-electrogenic) activity"/>
    <property type="evidence" value="ECO:0007669"/>
    <property type="project" value="UniProtKB-UniRule"/>
</dbReference>
<gene>
    <name evidence="13" type="primary">nuoA1</name>
    <name evidence="11" type="synonym">nuoA</name>
    <name evidence="13" type="ORF">GCM10011354_15470</name>
</gene>
<proteinExistence type="inferred from homology"/>
<evidence type="ECO:0000256" key="7">
    <source>
        <dbReference type="ARBA" id="ARBA00022967"/>
    </source>
</evidence>
<comment type="function">
    <text evidence="11">NDH-1 shuttles electrons from NADH, via FMN and iron-sulfur (Fe-S) centers, to quinones in the respiratory chain. The immediate electron acceptor for the enzyme in this species is believed to be a menaquinone. Couples the redox reaction to proton translocation (for every two electrons transferred, four hydrogen ions are translocated across the cytoplasmic membrane), and thus conserves the redox energy in a proton gradient.</text>
</comment>
<evidence type="ECO:0000313" key="13">
    <source>
        <dbReference type="EMBL" id="GGI05715.1"/>
    </source>
</evidence>
<comment type="catalytic activity">
    <reaction evidence="11 12">
        <text>a quinone + NADH + 5 H(+)(in) = a quinol + NAD(+) + 4 H(+)(out)</text>
        <dbReference type="Rhea" id="RHEA:57888"/>
        <dbReference type="ChEBI" id="CHEBI:15378"/>
        <dbReference type="ChEBI" id="CHEBI:24646"/>
        <dbReference type="ChEBI" id="CHEBI:57540"/>
        <dbReference type="ChEBI" id="CHEBI:57945"/>
        <dbReference type="ChEBI" id="CHEBI:132124"/>
    </reaction>
</comment>
<protein>
    <recommendedName>
        <fullName evidence="11">NADH-quinone oxidoreductase subunit A</fullName>
        <ecNumber evidence="11">7.1.1.-</ecNumber>
    </recommendedName>
    <alternativeName>
        <fullName evidence="11">NADH dehydrogenase I subunit A</fullName>
    </alternativeName>
    <alternativeName>
        <fullName evidence="11">NDH-1 subunit A</fullName>
    </alternativeName>
    <alternativeName>
        <fullName evidence="11">NUO1</fullName>
    </alternativeName>
</protein>
<dbReference type="EC" id="7.1.1.-" evidence="11"/>
<dbReference type="Gene3D" id="1.20.58.1610">
    <property type="entry name" value="NADH:ubiquinone/plastoquinone oxidoreductase, chain 3"/>
    <property type="match status" value="1"/>
</dbReference>
<reference evidence="13" key="2">
    <citation type="submission" date="2020-09" db="EMBL/GenBank/DDBJ databases">
        <authorList>
            <person name="Sun Q."/>
            <person name="Zhou Y."/>
        </authorList>
    </citation>
    <scope>NUCLEOTIDE SEQUENCE</scope>
    <source>
        <strain evidence="13">CGMCC 1.14988</strain>
    </source>
</reference>
<evidence type="ECO:0000256" key="5">
    <source>
        <dbReference type="ARBA" id="ARBA00022692"/>
    </source>
</evidence>
<dbReference type="PANTHER" id="PTHR11058">
    <property type="entry name" value="NADH-UBIQUINONE OXIDOREDUCTASE CHAIN 3"/>
    <property type="match status" value="1"/>
</dbReference>
<dbReference type="RefSeq" id="WP_130648508.1">
    <property type="nucleotide sequence ID" value="NZ_BMHA01000005.1"/>
</dbReference>
<dbReference type="HAMAP" id="MF_01394">
    <property type="entry name" value="NDH1_NuoA"/>
    <property type="match status" value="1"/>
</dbReference>
<dbReference type="GO" id="GO:0030964">
    <property type="term" value="C:NADH dehydrogenase complex"/>
    <property type="evidence" value="ECO:0007669"/>
    <property type="project" value="TreeGrafter"/>
</dbReference>
<evidence type="ECO:0000256" key="9">
    <source>
        <dbReference type="ARBA" id="ARBA00023027"/>
    </source>
</evidence>
<keyword evidence="3 11" id="KW-0813">Transport</keyword>
<comment type="similarity">
    <text evidence="2 11 12">Belongs to the complex I subunit 3 family.</text>
</comment>
<dbReference type="PANTHER" id="PTHR11058:SF22">
    <property type="entry name" value="NADH-QUINONE OXIDOREDUCTASE SUBUNIT A"/>
    <property type="match status" value="1"/>
</dbReference>
<dbReference type="InterPro" id="IPR023043">
    <property type="entry name" value="NAD(P)H_OxRDtase_bac/plastid"/>
</dbReference>
<reference evidence="13" key="1">
    <citation type="journal article" date="2014" name="Int. J. Syst. Evol. Microbiol.">
        <title>Complete genome sequence of Corynebacterium casei LMG S-19264T (=DSM 44701T), isolated from a smear-ripened cheese.</title>
        <authorList>
            <consortium name="US DOE Joint Genome Institute (JGI-PGF)"/>
            <person name="Walter F."/>
            <person name="Albersmeier A."/>
            <person name="Kalinowski J."/>
            <person name="Ruckert C."/>
        </authorList>
    </citation>
    <scope>NUCLEOTIDE SEQUENCE</scope>
    <source>
        <strain evidence="13">CGMCC 1.14988</strain>
    </source>
</reference>
<dbReference type="EMBL" id="BMHA01000005">
    <property type="protein sequence ID" value="GGI05715.1"/>
    <property type="molecule type" value="Genomic_DNA"/>
</dbReference>
<evidence type="ECO:0000256" key="3">
    <source>
        <dbReference type="ARBA" id="ARBA00022448"/>
    </source>
</evidence>
<dbReference type="GO" id="GO:0048038">
    <property type="term" value="F:quinone binding"/>
    <property type="evidence" value="ECO:0007669"/>
    <property type="project" value="UniProtKB-KW"/>
</dbReference>
<dbReference type="GO" id="GO:0005886">
    <property type="term" value="C:plasma membrane"/>
    <property type="evidence" value="ECO:0007669"/>
    <property type="project" value="UniProtKB-SubCell"/>
</dbReference>
<keyword evidence="14" id="KW-1185">Reference proteome</keyword>
<evidence type="ECO:0000256" key="11">
    <source>
        <dbReference type="HAMAP-Rule" id="MF_01394"/>
    </source>
</evidence>
<keyword evidence="8 11" id="KW-1133">Transmembrane helix</keyword>
<dbReference type="GO" id="GO:0008137">
    <property type="term" value="F:NADH dehydrogenase (ubiquinone) activity"/>
    <property type="evidence" value="ECO:0007669"/>
    <property type="project" value="InterPro"/>
</dbReference>
<evidence type="ECO:0000256" key="10">
    <source>
        <dbReference type="ARBA" id="ARBA00023136"/>
    </source>
</evidence>
<keyword evidence="9 11" id="KW-0520">NAD</keyword>
<comment type="subunit">
    <text evidence="11">NDH-1 is composed of 14 different subunits. Subunits NuoA, H, J, K, L, M, N constitute the membrane sector of the complex.</text>
</comment>
<name>A0A8J3EXG7_9ACTN</name>
<dbReference type="InterPro" id="IPR000440">
    <property type="entry name" value="NADH_UbQ/plastoQ_OxRdtase_su3"/>
</dbReference>